<evidence type="ECO:0000313" key="2">
    <source>
        <dbReference type="EMBL" id="EMI54115.1"/>
    </source>
</evidence>
<name>M5TY50_9BACT</name>
<evidence type="ECO:0000313" key="3">
    <source>
        <dbReference type="Proteomes" id="UP000011885"/>
    </source>
</evidence>
<evidence type="ECO:0000256" key="1">
    <source>
        <dbReference type="SAM" id="MobiDB-lite"/>
    </source>
</evidence>
<keyword evidence="3" id="KW-1185">Reference proteome</keyword>
<comment type="caution">
    <text evidence="2">The sequence shown here is derived from an EMBL/GenBank/DDBJ whole genome shotgun (WGS) entry which is preliminary data.</text>
</comment>
<sequence length="51" mass="5632">MVNEMVAGHSSRGEEGRGLRHRPERSEQCLNYSKLYQGQPTSSNDSGVPKA</sequence>
<feature type="compositionally biased region" description="Polar residues" evidence="1">
    <location>
        <begin position="28"/>
        <end position="51"/>
    </location>
</feature>
<organism evidence="2 3">
    <name type="scientific">Rhodopirellula sallentina SM41</name>
    <dbReference type="NCBI Taxonomy" id="1263870"/>
    <lineage>
        <taxon>Bacteria</taxon>
        <taxon>Pseudomonadati</taxon>
        <taxon>Planctomycetota</taxon>
        <taxon>Planctomycetia</taxon>
        <taxon>Pirellulales</taxon>
        <taxon>Pirellulaceae</taxon>
        <taxon>Rhodopirellula</taxon>
    </lineage>
</organism>
<dbReference type="Proteomes" id="UP000011885">
    <property type="component" value="Unassembled WGS sequence"/>
</dbReference>
<reference evidence="2 3" key="1">
    <citation type="journal article" date="2013" name="Mar. Genomics">
        <title>Expression of sulfatases in Rhodopirellula baltica and the diversity of sulfatases in the genus Rhodopirellula.</title>
        <authorList>
            <person name="Wegner C.E."/>
            <person name="Richter-Heitmann T."/>
            <person name="Klindworth A."/>
            <person name="Klockow C."/>
            <person name="Richter M."/>
            <person name="Achstetter T."/>
            <person name="Glockner F.O."/>
            <person name="Harder J."/>
        </authorList>
    </citation>
    <scope>NUCLEOTIDE SEQUENCE [LARGE SCALE GENOMIC DNA]</scope>
    <source>
        <strain evidence="2 3">SM41</strain>
    </source>
</reference>
<proteinExistence type="predicted"/>
<dbReference type="EMBL" id="ANOH01000300">
    <property type="protein sequence ID" value="EMI54115.1"/>
    <property type="molecule type" value="Genomic_DNA"/>
</dbReference>
<feature type="region of interest" description="Disordered" evidence="1">
    <location>
        <begin position="1"/>
        <end position="51"/>
    </location>
</feature>
<accession>M5TY50</accession>
<protein>
    <submittedName>
        <fullName evidence="2">Uncharacterized protein</fullName>
    </submittedName>
</protein>
<dbReference type="PATRIC" id="fig|1263870.3.peg.4715"/>
<dbReference type="AlphaFoldDB" id="M5TY50"/>
<gene>
    <name evidence="2" type="ORF">RSSM_04453</name>
</gene>